<proteinExistence type="predicted"/>
<dbReference type="Proteomes" id="UP000440367">
    <property type="component" value="Unassembled WGS sequence"/>
</dbReference>
<dbReference type="EMBL" id="QXFZ01004997">
    <property type="protein sequence ID" value="KAE9062283.1"/>
    <property type="molecule type" value="Genomic_DNA"/>
</dbReference>
<evidence type="ECO:0000313" key="7">
    <source>
        <dbReference type="Proteomes" id="UP000429523"/>
    </source>
</evidence>
<evidence type="ECO:0000313" key="3">
    <source>
        <dbReference type="EMBL" id="KAE9167826.1"/>
    </source>
</evidence>
<dbReference type="EMBL" id="QXGE01004129">
    <property type="protein sequence ID" value="KAE9271846.1"/>
    <property type="molecule type" value="Genomic_DNA"/>
</dbReference>
<protein>
    <submittedName>
        <fullName evidence="1">Uncharacterized protein</fullName>
    </submittedName>
</protein>
<comment type="caution">
    <text evidence="1">The sequence shown here is derived from an EMBL/GenBank/DDBJ whole genome shotgun (WGS) entry which is preliminary data.</text>
</comment>
<evidence type="ECO:0000313" key="4">
    <source>
        <dbReference type="EMBL" id="KAE9170754.1"/>
    </source>
</evidence>
<dbReference type="OrthoDB" id="126653at2759"/>
<dbReference type="EMBL" id="QXGD01003082">
    <property type="protein sequence ID" value="KAE9180911.1"/>
    <property type="molecule type" value="Genomic_DNA"/>
</dbReference>
<name>A0A6A3DN92_9STRA</name>
<sequence length="142" mass="15336">MAWASSKIGRNIKIGFRTCGIYPLSLPSMATRLQVYEKNGAPRHVHLGDWLHAKAVIEDEVLTLPRRPKTSVKKRKCVSLGGQLLTHEKLKAAGDVPLARRAKPCTPTAASPGNMEIPSDPTMQSAVATTANLQDIVTSVVV</sequence>
<dbReference type="Proteomes" id="UP000437068">
    <property type="component" value="Unassembled WGS sequence"/>
</dbReference>
<evidence type="ECO:0000313" key="2">
    <source>
        <dbReference type="EMBL" id="KAE9062283.1"/>
    </source>
</evidence>
<evidence type="ECO:0000313" key="5">
    <source>
        <dbReference type="EMBL" id="KAE9180911.1"/>
    </source>
</evidence>
<gene>
    <name evidence="6" type="ORF">PF001_g28195</name>
    <name evidence="5" type="ORF">PF002_g27429</name>
    <name evidence="4" type="ORF">PF004_g27777</name>
    <name evidence="3" type="ORF">PF005_g28633</name>
    <name evidence="2" type="ORF">PF007_g29966</name>
    <name evidence="1" type="ORF">PF009_g29115</name>
</gene>
<keyword evidence="8" id="KW-1185">Reference proteome</keyword>
<dbReference type="Proteomes" id="UP000433483">
    <property type="component" value="Unassembled WGS sequence"/>
</dbReference>
<evidence type="ECO:0000313" key="9">
    <source>
        <dbReference type="Proteomes" id="UP000437068"/>
    </source>
</evidence>
<dbReference type="Proteomes" id="UP000476176">
    <property type="component" value="Unassembled WGS sequence"/>
</dbReference>
<evidence type="ECO:0000313" key="11">
    <source>
        <dbReference type="Proteomes" id="UP000441208"/>
    </source>
</evidence>
<evidence type="ECO:0000313" key="6">
    <source>
        <dbReference type="EMBL" id="KAE9271846.1"/>
    </source>
</evidence>
<evidence type="ECO:0000313" key="12">
    <source>
        <dbReference type="Proteomes" id="UP000476176"/>
    </source>
</evidence>
<dbReference type="EMBL" id="QXGB01004033">
    <property type="protein sequence ID" value="KAE9167826.1"/>
    <property type="molecule type" value="Genomic_DNA"/>
</dbReference>
<dbReference type="EMBL" id="QXGF01003927">
    <property type="protein sequence ID" value="KAE8920591.1"/>
    <property type="molecule type" value="Genomic_DNA"/>
</dbReference>
<organism evidence="1 7">
    <name type="scientific">Phytophthora fragariae</name>
    <dbReference type="NCBI Taxonomy" id="53985"/>
    <lineage>
        <taxon>Eukaryota</taxon>
        <taxon>Sar</taxon>
        <taxon>Stramenopiles</taxon>
        <taxon>Oomycota</taxon>
        <taxon>Peronosporomycetes</taxon>
        <taxon>Peronosporales</taxon>
        <taxon>Peronosporaceae</taxon>
        <taxon>Phytophthora</taxon>
    </lineage>
</organism>
<dbReference type="AlphaFoldDB" id="A0A6A3DN92"/>
<dbReference type="EMBL" id="QXGC01004179">
    <property type="protein sequence ID" value="KAE9170754.1"/>
    <property type="molecule type" value="Genomic_DNA"/>
</dbReference>
<reference evidence="7 8" key="1">
    <citation type="submission" date="2018-08" db="EMBL/GenBank/DDBJ databases">
        <title>Genomic investigation of the strawberry pathogen Phytophthora fragariae indicates pathogenicity is determined by transcriptional variation in three key races.</title>
        <authorList>
            <person name="Adams T.M."/>
            <person name="Armitage A.D."/>
            <person name="Sobczyk M.K."/>
            <person name="Bates H.J."/>
            <person name="Dunwell J.M."/>
            <person name="Nellist C.F."/>
            <person name="Harrison R.J."/>
        </authorList>
    </citation>
    <scope>NUCLEOTIDE SEQUENCE [LARGE SCALE GENOMIC DNA]</scope>
    <source>
        <strain evidence="6 9">A4</strain>
        <strain evidence="5 10">BC-1</strain>
        <strain evidence="4 12">BC-23</strain>
        <strain evidence="3 8">NOV-27</strain>
        <strain evidence="2 11">NOV-71</strain>
        <strain evidence="1 7">NOV-9</strain>
    </source>
</reference>
<evidence type="ECO:0000313" key="1">
    <source>
        <dbReference type="EMBL" id="KAE8920591.1"/>
    </source>
</evidence>
<dbReference type="Proteomes" id="UP000441208">
    <property type="component" value="Unassembled WGS sequence"/>
</dbReference>
<evidence type="ECO:0000313" key="10">
    <source>
        <dbReference type="Proteomes" id="UP000440367"/>
    </source>
</evidence>
<dbReference type="Proteomes" id="UP000429523">
    <property type="component" value="Unassembled WGS sequence"/>
</dbReference>
<accession>A0A6A3DN92</accession>
<evidence type="ECO:0000313" key="8">
    <source>
        <dbReference type="Proteomes" id="UP000433483"/>
    </source>
</evidence>